<keyword evidence="1 2" id="KW-0238">DNA-binding</keyword>
<evidence type="ECO:0000313" key="6">
    <source>
        <dbReference type="Proteomes" id="UP000248714"/>
    </source>
</evidence>
<feature type="compositionally biased region" description="Basic residues" evidence="3">
    <location>
        <begin position="191"/>
        <end position="200"/>
    </location>
</feature>
<keyword evidence="6" id="KW-1185">Reference proteome</keyword>
<name>A0ABX9EFR8_9PSEU</name>
<evidence type="ECO:0000256" key="3">
    <source>
        <dbReference type="SAM" id="MobiDB-lite"/>
    </source>
</evidence>
<accession>A0ABX9EFR8</accession>
<feature type="domain" description="Core-binding (CB)" evidence="4">
    <location>
        <begin position="29"/>
        <end position="120"/>
    </location>
</feature>
<dbReference type="InterPro" id="IPR010998">
    <property type="entry name" value="Integrase_recombinase_N"/>
</dbReference>
<dbReference type="EMBL" id="QLTT01000001">
    <property type="protein sequence ID" value="RAS69733.1"/>
    <property type="molecule type" value="Genomic_DNA"/>
</dbReference>
<dbReference type="Gene3D" id="1.10.150.130">
    <property type="match status" value="1"/>
</dbReference>
<evidence type="ECO:0000256" key="1">
    <source>
        <dbReference type="ARBA" id="ARBA00023125"/>
    </source>
</evidence>
<comment type="caution">
    <text evidence="5">The sequence shown here is derived from an EMBL/GenBank/DDBJ whole genome shotgun (WGS) entry which is preliminary data.</text>
</comment>
<feature type="region of interest" description="Disordered" evidence="3">
    <location>
        <begin position="129"/>
        <end position="154"/>
    </location>
</feature>
<dbReference type="InterPro" id="IPR044068">
    <property type="entry name" value="CB"/>
</dbReference>
<gene>
    <name evidence="5" type="ORF">C8D87_10132</name>
</gene>
<reference evidence="5 6" key="1">
    <citation type="submission" date="2018-06" db="EMBL/GenBank/DDBJ databases">
        <title>Genomic Encyclopedia of Type Strains, Phase IV (KMG-IV): sequencing the most valuable type-strain genomes for metagenomic binning, comparative biology and taxonomic classification.</title>
        <authorList>
            <person name="Goeker M."/>
        </authorList>
    </citation>
    <scope>NUCLEOTIDE SEQUENCE [LARGE SCALE GENOMIC DNA]</scope>
    <source>
        <strain evidence="5 6">DSM 45479</strain>
    </source>
</reference>
<evidence type="ECO:0000259" key="4">
    <source>
        <dbReference type="PROSITE" id="PS51900"/>
    </source>
</evidence>
<organism evidence="5 6">
    <name type="scientific">Lentzea atacamensis</name>
    <dbReference type="NCBI Taxonomy" id="531938"/>
    <lineage>
        <taxon>Bacteria</taxon>
        <taxon>Bacillati</taxon>
        <taxon>Actinomycetota</taxon>
        <taxon>Actinomycetes</taxon>
        <taxon>Pseudonocardiales</taxon>
        <taxon>Pseudonocardiaceae</taxon>
        <taxon>Lentzea</taxon>
    </lineage>
</organism>
<dbReference type="InterPro" id="IPR011010">
    <property type="entry name" value="DNA_brk_join_enz"/>
</dbReference>
<dbReference type="SUPFAM" id="SSF56349">
    <property type="entry name" value="DNA breaking-rejoining enzymes"/>
    <property type="match status" value="1"/>
</dbReference>
<feature type="compositionally biased region" description="Basic and acidic residues" evidence="3">
    <location>
        <begin position="211"/>
        <end position="222"/>
    </location>
</feature>
<dbReference type="PROSITE" id="PS51900">
    <property type="entry name" value="CB"/>
    <property type="match status" value="1"/>
</dbReference>
<proteinExistence type="predicted"/>
<evidence type="ECO:0000256" key="2">
    <source>
        <dbReference type="PROSITE-ProRule" id="PRU01248"/>
    </source>
</evidence>
<feature type="region of interest" description="Disordered" evidence="3">
    <location>
        <begin position="179"/>
        <end position="224"/>
    </location>
</feature>
<sequence length="247" mass="27301">MTGAPTQAELDAARLVLDRMGVTAEDLLNAVKPPAPTFGEYIPVVAAAVSDGTRRAYTPYWNRVLDQWADISLSDRTPTDIQRLVQHIKANLTVRRNTRNGNSAAEHLIAALRCLYRHAVNDDLIDERANPAAKVPKPRRQPSNRRALSGKQMDQLNDIVATTRNDPRLDSLIVRFHTAHSQSHAVPPPRTQRRTRRHTAARVSATSNHLADTRAPADDSRHVRGGVEGVGVVRSRLLHDARGLRGS</sequence>
<evidence type="ECO:0000313" key="5">
    <source>
        <dbReference type="EMBL" id="RAS69733.1"/>
    </source>
</evidence>
<protein>
    <recommendedName>
        <fullName evidence="4">Core-binding (CB) domain-containing protein</fullName>
    </recommendedName>
</protein>
<dbReference type="Proteomes" id="UP000248714">
    <property type="component" value="Unassembled WGS sequence"/>
</dbReference>